<evidence type="ECO:0000256" key="12">
    <source>
        <dbReference type="NCBIfam" id="TIGR01064"/>
    </source>
</evidence>
<gene>
    <name evidence="16" type="primary">pyk</name>
    <name evidence="16" type="ORF">GCM10023185_15720</name>
</gene>
<evidence type="ECO:0000256" key="8">
    <source>
        <dbReference type="ARBA" id="ARBA00022840"/>
    </source>
</evidence>
<comment type="caution">
    <text evidence="16">The sequence shown here is derived from an EMBL/GenBank/DDBJ whole genome shotgun (WGS) entry which is preliminary data.</text>
</comment>
<evidence type="ECO:0000256" key="9">
    <source>
        <dbReference type="ARBA" id="ARBA00022842"/>
    </source>
</evidence>
<dbReference type="PANTHER" id="PTHR11817">
    <property type="entry name" value="PYRUVATE KINASE"/>
    <property type="match status" value="1"/>
</dbReference>
<dbReference type="InterPro" id="IPR015793">
    <property type="entry name" value="Pyrv_Knase_brl"/>
</dbReference>
<evidence type="ECO:0000256" key="13">
    <source>
        <dbReference type="RuleBase" id="RU000504"/>
    </source>
</evidence>
<dbReference type="GO" id="GO:0016301">
    <property type="term" value="F:kinase activity"/>
    <property type="evidence" value="ECO:0007669"/>
    <property type="project" value="UniProtKB-KW"/>
</dbReference>
<dbReference type="InterPro" id="IPR011037">
    <property type="entry name" value="Pyrv_Knase-like_insert_dom_sf"/>
</dbReference>
<evidence type="ECO:0000256" key="3">
    <source>
        <dbReference type="ARBA" id="ARBA00012142"/>
    </source>
</evidence>
<dbReference type="InterPro" id="IPR036918">
    <property type="entry name" value="Pyrv_Knase_C_sf"/>
</dbReference>
<comment type="similarity">
    <text evidence="2 13">Belongs to the pyruvate kinase family.</text>
</comment>
<sequence>MLFHNQHYMENRPTFNKTKIVATVGPASNTYEKLGMLIREGVDVFRLNFSHGSYDDHASVIHTVRRLNKDMRTGVGLLQDLQGPKIRLGEVEGGGVEIHPGDKIKLVCGEKEISTATRLSTIYLGLARDVKAGDMILIDDGKIELKVLATDRETEVDVEVVYGGLVKPRKGINLPDSDVSAPSMTEKDIEDLKFGLEHDVDWIALSFARRAEDIRFIKQLIAEAGKTTRVVAKIETPEALRNIDEIIELTDAVMVARGDLGVEVKMEEVPMAQKMIIQKCNKAGKPVIVATQMMESMITAPRPTRAETSDVANAVLDGADAVMLSAETAVGAYPAEVIRSMVATILSVETRSPQLYNRWHPIDPGSPNFMADSVLSAACHLAKNTGAKAITGMTHRGYTAFQIARYRPKADIFIFTDNRLLLTSLSLIWGVRSFYYDRLISTDSTIADIRYVLTTTGHLEEGDVFITTGSMPIQEKGRANMVKVSIA</sequence>
<evidence type="ECO:0000313" key="16">
    <source>
        <dbReference type="EMBL" id="GAA4354217.1"/>
    </source>
</evidence>
<dbReference type="InterPro" id="IPR015806">
    <property type="entry name" value="Pyrv_Knase_insert_dom_sf"/>
</dbReference>
<dbReference type="NCBIfam" id="TIGR01064">
    <property type="entry name" value="pyruv_kin"/>
    <property type="match status" value="1"/>
</dbReference>
<dbReference type="EC" id="2.7.1.40" evidence="3 12"/>
<comment type="pathway">
    <text evidence="1 13">Carbohydrate degradation; glycolysis; pyruvate from D-glyceraldehyde 3-phosphate: step 5/5.</text>
</comment>
<dbReference type="Proteomes" id="UP001501153">
    <property type="component" value="Unassembled WGS sequence"/>
</dbReference>
<feature type="domain" description="Pyruvate kinase C-terminal" evidence="15">
    <location>
        <begin position="372"/>
        <end position="484"/>
    </location>
</feature>
<dbReference type="PRINTS" id="PR01050">
    <property type="entry name" value="PYRUVTKNASE"/>
</dbReference>
<dbReference type="NCBIfam" id="NF004491">
    <property type="entry name" value="PRK05826.1"/>
    <property type="match status" value="1"/>
</dbReference>
<evidence type="ECO:0000259" key="14">
    <source>
        <dbReference type="Pfam" id="PF00224"/>
    </source>
</evidence>
<keyword evidence="7 13" id="KW-0418">Kinase</keyword>
<dbReference type="Pfam" id="PF00224">
    <property type="entry name" value="PK"/>
    <property type="match status" value="1"/>
</dbReference>
<accession>A0ABP8I9G7</accession>
<dbReference type="InterPro" id="IPR001697">
    <property type="entry name" value="Pyr_Knase"/>
</dbReference>
<keyword evidence="8" id="KW-0067">ATP-binding</keyword>
<evidence type="ECO:0000256" key="7">
    <source>
        <dbReference type="ARBA" id="ARBA00022777"/>
    </source>
</evidence>
<keyword evidence="6" id="KW-0547">Nucleotide-binding</keyword>
<reference evidence="17" key="1">
    <citation type="journal article" date="2019" name="Int. J. Syst. Evol. Microbiol.">
        <title>The Global Catalogue of Microorganisms (GCM) 10K type strain sequencing project: providing services to taxonomists for standard genome sequencing and annotation.</title>
        <authorList>
            <consortium name="The Broad Institute Genomics Platform"/>
            <consortium name="The Broad Institute Genome Sequencing Center for Infectious Disease"/>
            <person name="Wu L."/>
            <person name="Ma J."/>
        </authorList>
    </citation>
    <scope>NUCLEOTIDE SEQUENCE [LARGE SCALE GENOMIC DNA]</scope>
    <source>
        <strain evidence="17">JCM 17923</strain>
    </source>
</reference>
<name>A0ABP8I9G7_9BACT</name>
<dbReference type="SUPFAM" id="SSF52935">
    <property type="entry name" value="PK C-terminal domain-like"/>
    <property type="match status" value="1"/>
</dbReference>
<dbReference type="SUPFAM" id="SSF50800">
    <property type="entry name" value="PK beta-barrel domain-like"/>
    <property type="match status" value="1"/>
</dbReference>
<keyword evidence="9 13" id="KW-0460">Magnesium</keyword>
<dbReference type="InterPro" id="IPR015795">
    <property type="entry name" value="Pyrv_Knase_C"/>
</dbReference>
<comment type="catalytic activity">
    <reaction evidence="13">
        <text>pyruvate + ATP = phosphoenolpyruvate + ADP + H(+)</text>
        <dbReference type="Rhea" id="RHEA:18157"/>
        <dbReference type="ChEBI" id="CHEBI:15361"/>
        <dbReference type="ChEBI" id="CHEBI:15378"/>
        <dbReference type="ChEBI" id="CHEBI:30616"/>
        <dbReference type="ChEBI" id="CHEBI:58702"/>
        <dbReference type="ChEBI" id="CHEBI:456216"/>
        <dbReference type="EC" id="2.7.1.40"/>
    </reaction>
</comment>
<evidence type="ECO:0000256" key="4">
    <source>
        <dbReference type="ARBA" id="ARBA00022679"/>
    </source>
</evidence>
<keyword evidence="10 13" id="KW-0324">Glycolysis</keyword>
<evidence type="ECO:0000313" key="17">
    <source>
        <dbReference type="Proteomes" id="UP001501153"/>
    </source>
</evidence>
<dbReference type="InterPro" id="IPR015813">
    <property type="entry name" value="Pyrv/PenolPyrv_kinase-like_dom"/>
</dbReference>
<keyword evidence="17" id="KW-1185">Reference proteome</keyword>
<protein>
    <recommendedName>
        <fullName evidence="3 12">Pyruvate kinase</fullName>
        <ecNumber evidence="3 12">2.7.1.40</ecNumber>
    </recommendedName>
</protein>
<evidence type="ECO:0000256" key="10">
    <source>
        <dbReference type="ARBA" id="ARBA00023152"/>
    </source>
</evidence>
<feature type="domain" description="Pyruvate kinase barrel" evidence="14">
    <location>
        <begin position="16"/>
        <end position="337"/>
    </location>
</feature>
<evidence type="ECO:0000256" key="6">
    <source>
        <dbReference type="ARBA" id="ARBA00022741"/>
    </source>
</evidence>
<dbReference type="Pfam" id="PF02887">
    <property type="entry name" value="PK_C"/>
    <property type="match status" value="1"/>
</dbReference>
<evidence type="ECO:0000256" key="11">
    <source>
        <dbReference type="ARBA" id="ARBA00023317"/>
    </source>
</evidence>
<dbReference type="SUPFAM" id="SSF51621">
    <property type="entry name" value="Phosphoenolpyruvate/pyruvate domain"/>
    <property type="match status" value="1"/>
</dbReference>
<evidence type="ECO:0000259" key="15">
    <source>
        <dbReference type="Pfam" id="PF02887"/>
    </source>
</evidence>
<dbReference type="Gene3D" id="3.40.1380.20">
    <property type="entry name" value="Pyruvate kinase, C-terminal domain"/>
    <property type="match status" value="1"/>
</dbReference>
<evidence type="ECO:0000256" key="5">
    <source>
        <dbReference type="ARBA" id="ARBA00022723"/>
    </source>
</evidence>
<evidence type="ECO:0000256" key="1">
    <source>
        <dbReference type="ARBA" id="ARBA00004997"/>
    </source>
</evidence>
<dbReference type="EMBL" id="BAABGZ010000016">
    <property type="protein sequence ID" value="GAA4354217.1"/>
    <property type="molecule type" value="Genomic_DNA"/>
</dbReference>
<keyword evidence="11 16" id="KW-0670">Pyruvate</keyword>
<organism evidence="16 17">
    <name type="scientific">Hymenobacter saemangeumensis</name>
    <dbReference type="NCBI Taxonomy" id="1084522"/>
    <lineage>
        <taxon>Bacteria</taxon>
        <taxon>Pseudomonadati</taxon>
        <taxon>Bacteroidota</taxon>
        <taxon>Cytophagia</taxon>
        <taxon>Cytophagales</taxon>
        <taxon>Hymenobacteraceae</taxon>
        <taxon>Hymenobacter</taxon>
    </lineage>
</organism>
<proteinExistence type="inferred from homology"/>
<keyword evidence="4 13" id="KW-0808">Transferase</keyword>
<dbReference type="Gene3D" id="3.20.20.60">
    <property type="entry name" value="Phosphoenolpyruvate-binding domains"/>
    <property type="match status" value="1"/>
</dbReference>
<evidence type="ECO:0000256" key="2">
    <source>
        <dbReference type="ARBA" id="ARBA00008663"/>
    </source>
</evidence>
<dbReference type="Gene3D" id="2.40.33.10">
    <property type="entry name" value="PK beta-barrel domain-like"/>
    <property type="match status" value="1"/>
</dbReference>
<keyword evidence="5" id="KW-0479">Metal-binding</keyword>
<dbReference type="InterPro" id="IPR040442">
    <property type="entry name" value="Pyrv_kinase-like_dom_sf"/>
</dbReference>
<dbReference type="NCBIfam" id="NF004978">
    <property type="entry name" value="PRK06354.1"/>
    <property type="match status" value="1"/>
</dbReference>